<dbReference type="EMBL" id="JAFLQW010000593">
    <property type="protein sequence ID" value="MBO0351830.1"/>
    <property type="molecule type" value="Genomic_DNA"/>
</dbReference>
<protein>
    <recommendedName>
        <fullName evidence="3">Tyr recombinase domain-containing protein</fullName>
    </recommendedName>
</protein>
<evidence type="ECO:0000313" key="1">
    <source>
        <dbReference type="EMBL" id="MBO0351830.1"/>
    </source>
</evidence>
<dbReference type="RefSeq" id="WP_207090260.1">
    <property type="nucleotide sequence ID" value="NZ_JAFLQW010000593.1"/>
</dbReference>
<proteinExistence type="predicted"/>
<evidence type="ECO:0008006" key="3">
    <source>
        <dbReference type="Google" id="ProtNLM"/>
    </source>
</evidence>
<organism evidence="1 2">
    <name type="scientific">Phormidium pseudopriestleyi FRX01</name>
    <dbReference type="NCBI Taxonomy" id="1759528"/>
    <lineage>
        <taxon>Bacteria</taxon>
        <taxon>Bacillati</taxon>
        <taxon>Cyanobacteriota</taxon>
        <taxon>Cyanophyceae</taxon>
        <taxon>Oscillatoriophycideae</taxon>
        <taxon>Oscillatoriales</taxon>
        <taxon>Oscillatoriaceae</taxon>
        <taxon>Phormidium</taxon>
    </lineage>
</organism>
<name>A0ABS3FXG2_9CYAN</name>
<comment type="caution">
    <text evidence="1">The sequence shown here is derived from an EMBL/GenBank/DDBJ whole genome shotgun (WGS) entry which is preliminary data.</text>
</comment>
<dbReference type="Proteomes" id="UP000664844">
    <property type="component" value="Unassembled WGS sequence"/>
</dbReference>
<sequence>MERFSMDWLAIAYRPQYNTRHSFATFCLTKGESPAKVAQWIGDSVPTLMRYYF</sequence>
<keyword evidence="2" id="KW-1185">Reference proteome</keyword>
<gene>
    <name evidence="1" type="ORF">J0895_22660</name>
</gene>
<accession>A0ABS3FXG2</accession>
<reference evidence="1 2" key="1">
    <citation type="submission" date="2021-03" db="EMBL/GenBank/DDBJ databases">
        <title>Metabolic Capacity of the Antarctic Cyanobacterium Phormidium pseudopriestleyi that Sustains Oxygenic Photosynthesis in the Presence of Hydrogen Sulfide.</title>
        <authorList>
            <person name="Lumian J.E."/>
            <person name="Jungblut A.D."/>
            <person name="Dillon M.L."/>
            <person name="Hawes I."/>
            <person name="Doran P.T."/>
            <person name="Mackey T.J."/>
            <person name="Dick G.J."/>
            <person name="Grettenberger C.L."/>
            <person name="Sumner D.Y."/>
        </authorList>
    </citation>
    <scope>NUCLEOTIDE SEQUENCE [LARGE SCALE GENOMIC DNA]</scope>
    <source>
        <strain evidence="1 2">FRX01</strain>
    </source>
</reference>
<evidence type="ECO:0000313" key="2">
    <source>
        <dbReference type="Proteomes" id="UP000664844"/>
    </source>
</evidence>